<dbReference type="CDD" id="cd03352">
    <property type="entry name" value="LbH_LpxD"/>
    <property type="match status" value="1"/>
</dbReference>
<dbReference type="InterPro" id="IPR020573">
    <property type="entry name" value="UDP_GlcNAc_AcTrfase_non-rep"/>
</dbReference>
<dbReference type="PANTHER" id="PTHR43378:SF2">
    <property type="entry name" value="UDP-3-O-ACYLGLUCOSAMINE N-ACYLTRANSFERASE 1, MITOCHONDRIAL-RELATED"/>
    <property type="match status" value="1"/>
</dbReference>
<dbReference type="SUPFAM" id="SSF51161">
    <property type="entry name" value="Trimeric LpxA-like enzymes"/>
    <property type="match status" value="1"/>
</dbReference>
<name>A0ABX1GEL9_9GAMM</name>
<accession>A0ABX1GEL9</accession>
<comment type="caution">
    <text evidence="9">The sequence shown here is derived from an EMBL/GenBank/DDBJ whole genome shotgun (WGS) entry which is preliminary data.</text>
</comment>
<keyword evidence="1 7" id="KW-0444">Lipid biosynthesis</keyword>
<evidence type="ECO:0000256" key="1">
    <source>
        <dbReference type="ARBA" id="ARBA00022516"/>
    </source>
</evidence>
<evidence type="ECO:0000256" key="2">
    <source>
        <dbReference type="ARBA" id="ARBA00022556"/>
    </source>
</evidence>
<evidence type="ECO:0000256" key="7">
    <source>
        <dbReference type="HAMAP-Rule" id="MF_00523"/>
    </source>
</evidence>
<feature type="active site" description="Proton acceptor" evidence="7">
    <location>
        <position position="241"/>
    </location>
</feature>
<dbReference type="PANTHER" id="PTHR43378">
    <property type="entry name" value="UDP-3-O-ACYLGLUCOSAMINE N-ACYLTRANSFERASE"/>
    <property type="match status" value="1"/>
</dbReference>
<comment type="similarity">
    <text evidence="7">Belongs to the transferase hexapeptide repeat family. LpxD subfamily.</text>
</comment>
<feature type="domain" description="UDP-3-O-[3-hydroxymyristoyl] glucosamine N-acyltransferase non-repeat region" evidence="8">
    <location>
        <begin position="26"/>
        <end position="92"/>
    </location>
</feature>
<protein>
    <recommendedName>
        <fullName evidence="7">UDP-3-O-acylglucosamine N-acyltransferase</fullName>
        <ecNumber evidence="7">2.3.1.191</ecNumber>
    </recommendedName>
</protein>
<dbReference type="EMBL" id="JAAWWK010000003">
    <property type="protein sequence ID" value="NKI17601.1"/>
    <property type="molecule type" value="Genomic_DNA"/>
</dbReference>
<sequence>MARQKALRLKTVASMLGLPMEGDGELLLNGISTLDSAGPDELSFLSNPKYRKLLKDSNAGALIVHPSVAEDVRGACIIADDPYLAFARASALFDPFERPRDGIHPTAVVAAEAVHATASIGANAVIEVGAVIEEGCVIGPGCVVGAGSTIGAHSLLHANVTVYHGVSIGRACVIHSGTVIGADGFGFAPSAEGWQKIHQLGGVSIGDNVEIGANSCIDRGALKDTRIGSGVILDDMTMVGHNVEIGDGTAMAAGCQIAGSAKIGKNCTLAGNVGVVGHITIADGVHLTARSLVSKSLDAAASYSSGGTPLMETRQWRKTTARLPKLDELYRRVQTLEKMIRTIQEDSN</sequence>
<dbReference type="InterPro" id="IPR007691">
    <property type="entry name" value="LpxD"/>
</dbReference>
<keyword evidence="5 7" id="KW-0443">Lipid metabolism</keyword>
<dbReference type="RefSeq" id="WP_168450154.1">
    <property type="nucleotide sequence ID" value="NZ_JAAWWK010000003.1"/>
</dbReference>
<keyword evidence="6 7" id="KW-0012">Acyltransferase</keyword>
<proteinExistence type="inferred from homology"/>
<comment type="pathway">
    <text evidence="7">Bacterial outer membrane biogenesis; LPS lipid A biosynthesis.</text>
</comment>
<gene>
    <name evidence="7 9" type="primary">lpxD</name>
    <name evidence="9" type="ORF">HCU74_09235</name>
</gene>
<evidence type="ECO:0000259" key="8">
    <source>
        <dbReference type="Pfam" id="PF04613"/>
    </source>
</evidence>
<comment type="catalytic activity">
    <reaction evidence="7">
        <text>a UDP-3-O-[(3R)-3-hydroxyacyl]-alpha-D-glucosamine + a (3R)-hydroxyacyl-[ACP] = a UDP-2-N,3-O-bis[(3R)-3-hydroxyacyl]-alpha-D-glucosamine + holo-[ACP] + H(+)</text>
        <dbReference type="Rhea" id="RHEA:53836"/>
        <dbReference type="Rhea" id="RHEA-COMP:9685"/>
        <dbReference type="Rhea" id="RHEA-COMP:9945"/>
        <dbReference type="ChEBI" id="CHEBI:15378"/>
        <dbReference type="ChEBI" id="CHEBI:64479"/>
        <dbReference type="ChEBI" id="CHEBI:78827"/>
        <dbReference type="ChEBI" id="CHEBI:137740"/>
        <dbReference type="ChEBI" id="CHEBI:137748"/>
        <dbReference type="EC" id="2.3.1.191"/>
    </reaction>
</comment>
<evidence type="ECO:0000256" key="3">
    <source>
        <dbReference type="ARBA" id="ARBA00022679"/>
    </source>
</evidence>
<dbReference type="Gene3D" id="3.40.1390.10">
    <property type="entry name" value="MurE/MurF, N-terminal domain"/>
    <property type="match status" value="1"/>
</dbReference>
<reference evidence="9 10" key="1">
    <citation type="submission" date="2020-04" db="EMBL/GenBank/DDBJ databases">
        <authorList>
            <person name="Yoon J."/>
        </authorList>
    </citation>
    <scope>NUCLEOTIDE SEQUENCE [LARGE SCALE GENOMIC DNA]</scope>
    <source>
        <strain evidence="9 10">KMU-166</strain>
    </source>
</reference>
<dbReference type="InterPro" id="IPR001451">
    <property type="entry name" value="Hexapep"/>
</dbReference>
<dbReference type="Gene3D" id="1.20.5.170">
    <property type="match status" value="1"/>
</dbReference>
<dbReference type="InterPro" id="IPR011004">
    <property type="entry name" value="Trimer_LpxA-like_sf"/>
</dbReference>
<evidence type="ECO:0000256" key="4">
    <source>
        <dbReference type="ARBA" id="ARBA00022737"/>
    </source>
</evidence>
<dbReference type="Proteomes" id="UP000765845">
    <property type="component" value="Unassembled WGS sequence"/>
</dbReference>
<evidence type="ECO:0000313" key="10">
    <source>
        <dbReference type="Proteomes" id="UP000765845"/>
    </source>
</evidence>
<comment type="subunit">
    <text evidence="7">Homotrimer.</text>
</comment>
<keyword evidence="10" id="KW-1185">Reference proteome</keyword>
<dbReference type="GO" id="GO:0103118">
    <property type="term" value="F:UDP-3-O-[(3R)-3-hydroxyacyl]-glucosamine N-acyltransferase activity"/>
    <property type="evidence" value="ECO:0007669"/>
    <property type="project" value="UniProtKB-EC"/>
</dbReference>
<comment type="function">
    <text evidence="7">Catalyzes the N-acylation of UDP-3-O-acylglucosamine using 3-hydroxyacyl-ACP as the acyl donor. Is involved in the biosynthesis of lipid A, a phosphorylated glycolipid that anchors the lipopolysaccharide to the outer membrane of the cell.</text>
</comment>
<dbReference type="Gene3D" id="2.160.10.10">
    <property type="entry name" value="Hexapeptide repeat proteins"/>
    <property type="match status" value="1"/>
</dbReference>
<dbReference type="Pfam" id="PF00132">
    <property type="entry name" value="Hexapep"/>
    <property type="match status" value="2"/>
</dbReference>
<evidence type="ECO:0000313" key="9">
    <source>
        <dbReference type="EMBL" id="NKI17601.1"/>
    </source>
</evidence>
<dbReference type="HAMAP" id="MF_00523">
    <property type="entry name" value="LpxD"/>
    <property type="match status" value="1"/>
</dbReference>
<keyword evidence="4 7" id="KW-0677">Repeat</keyword>
<keyword evidence="2 7" id="KW-0441">Lipid A biosynthesis</keyword>
<evidence type="ECO:0000256" key="6">
    <source>
        <dbReference type="ARBA" id="ARBA00023315"/>
    </source>
</evidence>
<keyword evidence="3 7" id="KW-0808">Transferase</keyword>
<dbReference type="EC" id="2.3.1.191" evidence="7"/>
<dbReference type="NCBIfam" id="NF002060">
    <property type="entry name" value="PRK00892.1"/>
    <property type="match status" value="1"/>
</dbReference>
<dbReference type="NCBIfam" id="TIGR01853">
    <property type="entry name" value="lipid_A_lpxD"/>
    <property type="match status" value="1"/>
</dbReference>
<organism evidence="9 10">
    <name type="scientific">Spongiibacter thalassae</name>
    <dbReference type="NCBI Taxonomy" id="2721624"/>
    <lineage>
        <taxon>Bacteria</taxon>
        <taxon>Pseudomonadati</taxon>
        <taxon>Pseudomonadota</taxon>
        <taxon>Gammaproteobacteria</taxon>
        <taxon>Cellvibrionales</taxon>
        <taxon>Spongiibacteraceae</taxon>
        <taxon>Spongiibacter</taxon>
    </lineage>
</organism>
<evidence type="ECO:0000256" key="5">
    <source>
        <dbReference type="ARBA" id="ARBA00023098"/>
    </source>
</evidence>
<dbReference type="Pfam" id="PF04613">
    <property type="entry name" value="LpxD"/>
    <property type="match status" value="1"/>
</dbReference>